<keyword evidence="8" id="KW-0175">Coiled coil</keyword>
<dbReference type="GO" id="GO:0005886">
    <property type="term" value="C:plasma membrane"/>
    <property type="evidence" value="ECO:0007669"/>
    <property type="project" value="UniProtKB-SubCell"/>
</dbReference>
<dbReference type="EMBL" id="VSSR01000005">
    <property type="protein sequence ID" value="TYL88004.1"/>
    <property type="molecule type" value="Genomic_DNA"/>
</dbReference>
<dbReference type="InterPro" id="IPR027417">
    <property type="entry name" value="P-loop_NTPase"/>
</dbReference>
<evidence type="ECO:0000256" key="5">
    <source>
        <dbReference type="ARBA" id="ARBA00022840"/>
    </source>
</evidence>
<evidence type="ECO:0000256" key="9">
    <source>
        <dbReference type="SAM" id="MobiDB-lite"/>
    </source>
</evidence>
<evidence type="ECO:0000259" key="12">
    <source>
        <dbReference type="Pfam" id="PF13807"/>
    </source>
</evidence>
<keyword evidence="4" id="KW-0547">Nucleotide-binding</keyword>
<dbReference type="CDD" id="cd05387">
    <property type="entry name" value="BY-kinase"/>
    <property type="match status" value="1"/>
</dbReference>
<dbReference type="Pfam" id="PF02706">
    <property type="entry name" value="Wzz"/>
    <property type="match status" value="1"/>
</dbReference>
<dbReference type="PANTHER" id="PTHR32309">
    <property type="entry name" value="TYROSINE-PROTEIN KINASE"/>
    <property type="match status" value="1"/>
</dbReference>
<evidence type="ECO:0000259" key="11">
    <source>
        <dbReference type="Pfam" id="PF02706"/>
    </source>
</evidence>
<evidence type="ECO:0000256" key="8">
    <source>
        <dbReference type="SAM" id="Coils"/>
    </source>
</evidence>
<comment type="subcellular location">
    <subcellularLocation>
        <location evidence="1">Cell membrane</location>
        <topology evidence="1">Multi-pass membrane protein</topology>
    </subcellularLocation>
</comment>
<protein>
    <submittedName>
        <fullName evidence="13">Lipopolysaccharide biosynthesis protein</fullName>
    </submittedName>
</protein>
<dbReference type="InterPro" id="IPR032807">
    <property type="entry name" value="GNVR"/>
</dbReference>
<dbReference type="Gene3D" id="3.40.50.300">
    <property type="entry name" value="P-loop containing nucleotide triphosphate hydrolases"/>
    <property type="match status" value="1"/>
</dbReference>
<keyword evidence="7 10" id="KW-0472">Membrane</keyword>
<dbReference type="AlphaFoldDB" id="A0A5S4X161"/>
<evidence type="ECO:0000256" key="10">
    <source>
        <dbReference type="SAM" id="Phobius"/>
    </source>
</evidence>
<evidence type="ECO:0000313" key="14">
    <source>
        <dbReference type="Proteomes" id="UP000324853"/>
    </source>
</evidence>
<dbReference type="InterPro" id="IPR003856">
    <property type="entry name" value="LPS_length_determ_N"/>
</dbReference>
<dbReference type="GO" id="GO:0004713">
    <property type="term" value="F:protein tyrosine kinase activity"/>
    <property type="evidence" value="ECO:0007669"/>
    <property type="project" value="TreeGrafter"/>
</dbReference>
<keyword evidence="2" id="KW-1003">Cell membrane</keyword>
<keyword evidence="6 10" id="KW-1133">Transmembrane helix</keyword>
<dbReference type="Proteomes" id="UP000324853">
    <property type="component" value="Unassembled WGS sequence"/>
</dbReference>
<proteinExistence type="predicted"/>
<evidence type="ECO:0000256" key="1">
    <source>
        <dbReference type="ARBA" id="ARBA00004651"/>
    </source>
</evidence>
<feature type="region of interest" description="Disordered" evidence="9">
    <location>
        <begin position="266"/>
        <end position="285"/>
    </location>
</feature>
<dbReference type="InterPro" id="IPR050445">
    <property type="entry name" value="Bact_polysacc_biosynth/exp"/>
</dbReference>
<dbReference type="RefSeq" id="WP_148749182.1">
    <property type="nucleotide sequence ID" value="NZ_VSSR01000005.1"/>
</dbReference>
<sequence>MQLMDKTGLIADSIPLRPDYEGMRQDDPTTIALEPGFQQVIGILRRRSKFILTIAGVGAMLAGIAGLVITPKYTATAQVVQVQGGTSLSPEALQQAVDTQVTMLTSPYHLRHVLDSFRNDPKFRGLAPDVAVDPAIVPKPAQAETSEAGPLGLNELKRRLGVWIGPLFHHRRTDAGLQFDDLQRRLQVLQERRSRIINVTFQWTSPEKAADIVNRIVALYVQSNAEQQRAYTAGELARLDERMATVKADIERTSAALHQAIQRRADVGRNAGGEEQGASADPRELERRTAANAQLYASLLQRQKEIREQEELVNPDVSILSLASPPSRPSSPNPILFMLPALIVSLICGSFVALIQERLDKSLRSEKEITDALGLSCIGLVPQMPVGHLTDAGDYVRVEPFSPYAEALRSTAATLRLAEPGHVKTVLISSSIAGEGKTTLARGLAAYVGLLGRRALLIGIDLHRGMRVTEFDNAGERRIVGLQNRSLADSIRHIPQAGFDYLRIPGYRLDPISAIEQMAELIRQLRERYDCVIIDGPPALAAIEARLLPPIADKLLFVVKWGSTRREVAQNALGLLRNCGRFDNERGDFAAAIATQVDLKKQAQYGYGDASEFAARAADAPRAGIRQRFLAITSSLFQWMQEIGLQAARSFGRKGHER</sequence>
<evidence type="ECO:0000256" key="2">
    <source>
        <dbReference type="ARBA" id="ARBA00022475"/>
    </source>
</evidence>
<gene>
    <name evidence="13" type="ORF">FXB38_02465</name>
</gene>
<dbReference type="PANTHER" id="PTHR32309:SF13">
    <property type="entry name" value="FERRIC ENTEROBACTIN TRANSPORT PROTEIN FEPE"/>
    <property type="match status" value="1"/>
</dbReference>
<keyword evidence="3 10" id="KW-0812">Transmembrane</keyword>
<feature type="domain" description="Tyrosine-protein kinase G-rich" evidence="12">
    <location>
        <begin position="285"/>
        <end position="357"/>
    </location>
</feature>
<evidence type="ECO:0000256" key="4">
    <source>
        <dbReference type="ARBA" id="ARBA00022741"/>
    </source>
</evidence>
<feature type="transmembrane region" description="Helical" evidence="10">
    <location>
        <begin position="50"/>
        <end position="69"/>
    </location>
</feature>
<reference evidence="13 14" key="1">
    <citation type="submission" date="2019-08" db="EMBL/GenBank/DDBJ databases">
        <title>Bradyrhizobium hipponensis sp. nov., a rhizobium isolated from a Lupinus angustifolius root nodule in Tunisia.</title>
        <authorList>
            <person name="Off K."/>
            <person name="Rejili M."/>
            <person name="Mars M."/>
            <person name="Brachmann A."/>
            <person name="Marin M."/>
        </authorList>
    </citation>
    <scope>NUCLEOTIDE SEQUENCE [LARGE SCALE GENOMIC DNA]</scope>
    <source>
        <strain evidence="13 14">CTAW11</strain>
    </source>
</reference>
<feature type="domain" description="Polysaccharide chain length determinant N-terminal" evidence="11">
    <location>
        <begin position="39"/>
        <end position="114"/>
    </location>
</feature>
<dbReference type="OrthoDB" id="230260at2"/>
<evidence type="ECO:0000256" key="3">
    <source>
        <dbReference type="ARBA" id="ARBA00022692"/>
    </source>
</evidence>
<dbReference type="InterPro" id="IPR005702">
    <property type="entry name" value="Wzc-like_C"/>
</dbReference>
<keyword evidence="5" id="KW-0067">ATP-binding</keyword>
<evidence type="ECO:0000313" key="13">
    <source>
        <dbReference type="EMBL" id="TYL88004.1"/>
    </source>
</evidence>
<organism evidence="13 14">
    <name type="scientific">Bradyrhizobium cytisi</name>
    <dbReference type="NCBI Taxonomy" id="515489"/>
    <lineage>
        <taxon>Bacteria</taxon>
        <taxon>Pseudomonadati</taxon>
        <taxon>Pseudomonadota</taxon>
        <taxon>Alphaproteobacteria</taxon>
        <taxon>Hyphomicrobiales</taxon>
        <taxon>Nitrobacteraceae</taxon>
        <taxon>Bradyrhizobium</taxon>
    </lineage>
</organism>
<dbReference type="SUPFAM" id="SSF52540">
    <property type="entry name" value="P-loop containing nucleoside triphosphate hydrolases"/>
    <property type="match status" value="1"/>
</dbReference>
<evidence type="ECO:0000256" key="7">
    <source>
        <dbReference type="ARBA" id="ARBA00023136"/>
    </source>
</evidence>
<comment type="caution">
    <text evidence="13">The sequence shown here is derived from an EMBL/GenBank/DDBJ whole genome shotgun (WGS) entry which is preliminary data.</text>
</comment>
<dbReference type="Pfam" id="PF13807">
    <property type="entry name" value="GNVR"/>
    <property type="match status" value="1"/>
</dbReference>
<accession>A0A5S4X161</accession>
<evidence type="ECO:0000256" key="6">
    <source>
        <dbReference type="ARBA" id="ARBA00022989"/>
    </source>
</evidence>
<feature type="coiled-coil region" evidence="8">
    <location>
        <begin position="172"/>
        <end position="199"/>
    </location>
</feature>
<name>A0A5S4X161_9BRAD</name>
<keyword evidence="14" id="KW-1185">Reference proteome</keyword>